<dbReference type="EMBL" id="AP009389">
    <property type="protein sequence ID" value="BAF58273.1"/>
    <property type="molecule type" value="Genomic_DNA"/>
</dbReference>
<keyword evidence="1" id="KW-1133">Transmembrane helix</keyword>
<protein>
    <submittedName>
        <fullName evidence="2">Hypothetical membrane protein</fullName>
    </submittedName>
</protein>
<dbReference type="HOGENOM" id="CLU_2155950_0_0_9"/>
<keyword evidence="1" id="KW-0472">Membrane</keyword>
<gene>
    <name evidence="2" type="ordered locus">PTH_0092</name>
</gene>
<keyword evidence="3" id="KW-1185">Reference proteome</keyword>
<proteinExistence type="predicted"/>
<evidence type="ECO:0000256" key="1">
    <source>
        <dbReference type="SAM" id="Phobius"/>
    </source>
</evidence>
<evidence type="ECO:0000313" key="2">
    <source>
        <dbReference type="EMBL" id="BAF58273.1"/>
    </source>
</evidence>
<feature type="transmembrane region" description="Helical" evidence="1">
    <location>
        <begin position="39"/>
        <end position="57"/>
    </location>
</feature>
<sequence>MLATDSLVAIIKELKFSIFLSDSGLIASKKRNGSKRYKLFTSPFLLISGVWLLIYFMSAPAILLQEKAGPLSGTVTRPRLRTGLPGIMAGLGERIRREVDWKWHKNFCPWP</sequence>
<dbReference type="AlphaFoldDB" id="A5D650"/>
<accession>A5D650</accession>
<keyword evidence="1" id="KW-0812">Transmembrane</keyword>
<evidence type="ECO:0000313" key="3">
    <source>
        <dbReference type="Proteomes" id="UP000006556"/>
    </source>
</evidence>
<dbReference type="Proteomes" id="UP000006556">
    <property type="component" value="Chromosome"/>
</dbReference>
<name>A5D650_PELTS</name>
<organism evidence="2 3">
    <name type="scientific">Pelotomaculum thermopropionicum (strain DSM 13744 / JCM 10971 / SI)</name>
    <dbReference type="NCBI Taxonomy" id="370438"/>
    <lineage>
        <taxon>Bacteria</taxon>
        <taxon>Bacillati</taxon>
        <taxon>Bacillota</taxon>
        <taxon>Clostridia</taxon>
        <taxon>Eubacteriales</taxon>
        <taxon>Desulfotomaculaceae</taxon>
        <taxon>Pelotomaculum</taxon>
    </lineage>
</organism>
<dbReference type="KEGG" id="pth:PTH_0092"/>
<reference evidence="3" key="1">
    <citation type="journal article" date="2008" name="Genome Res.">
        <title>The genome of Pelotomaculum thermopropionicum reveals niche-associated evolution in anaerobic microbiota.</title>
        <authorList>
            <person name="Kosaka T."/>
            <person name="Kato S."/>
            <person name="Shimoyama T."/>
            <person name="Ishii S."/>
            <person name="Abe T."/>
            <person name="Watanabe K."/>
        </authorList>
    </citation>
    <scope>NUCLEOTIDE SEQUENCE [LARGE SCALE GENOMIC DNA]</scope>
    <source>
        <strain evidence="3">DSM 13744 / JCM 10971 / SI</strain>
    </source>
</reference>